<dbReference type="PRINTS" id="PR00793">
    <property type="entry name" value="PROAMNOPTASE"/>
</dbReference>
<proteinExistence type="inferred from homology"/>
<dbReference type="EMBL" id="JBIAZU010000005">
    <property type="protein sequence ID" value="MFF5293081.1"/>
    <property type="molecule type" value="Genomic_DNA"/>
</dbReference>
<accession>A0ABW6WIG7</accession>
<dbReference type="Pfam" id="PF00561">
    <property type="entry name" value="Abhydrolase_1"/>
    <property type="match status" value="1"/>
</dbReference>
<dbReference type="PRINTS" id="PR00111">
    <property type="entry name" value="ABHYDROLASE"/>
</dbReference>
<evidence type="ECO:0000313" key="5">
    <source>
        <dbReference type="Proteomes" id="UP001602245"/>
    </source>
</evidence>
<reference evidence="4 5" key="1">
    <citation type="submission" date="2024-10" db="EMBL/GenBank/DDBJ databases">
        <title>The Natural Products Discovery Center: Release of the First 8490 Sequenced Strains for Exploring Actinobacteria Biosynthetic Diversity.</title>
        <authorList>
            <person name="Kalkreuter E."/>
            <person name="Kautsar S.A."/>
            <person name="Yang D."/>
            <person name="Bader C.D."/>
            <person name="Teijaro C.N."/>
            <person name="Fluegel L."/>
            <person name="Davis C.M."/>
            <person name="Simpson J.R."/>
            <person name="Lauterbach L."/>
            <person name="Steele A.D."/>
            <person name="Gui C."/>
            <person name="Meng S."/>
            <person name="Li G."/>
            <person name="Viehrig K."/>
            <person name="Ye F."/>
            <person name="Su P."/>
            <person name="Kiefer A.F."/>
            <person name="Nichols A."/>
            <person name="Cepeda A.J."/>
            <person name="Yan W."/>
            <person name="Fan B."/>
            <person name="Jiang Y."/>
            <person name="Adhikari A."/>
            <person name="Zheng C.-J."/>
            <person name="Schuster L."/>
            <person name="Cowan T.M."/>
            <person name="Smanski M.J."/>
            <person name="Chevrette M.G."/>
            <person name="De Carvalho L.P.S."/>
            <person name="Shen B."/>
        </authorList>
    </citation>
    <scope>NUCLEOTIDE SEQUENCE [LARGE SCALE GENOMIC DNA]</scope>
    <source>
        <strain evidence="4 5">NPDC000087</strain>
    </source>
</reference>
<evidence type="ECO:0000256" key="1">
    <source>
        <dbReference type="ARBA" id="ARBA00010088"/>
    </source>
</evidence>
<organism evidence="4 5">
    <name type="scientific">Paractinoplanes globisporus</name>
    <dbReference type="NCBI Taxonomy" id="113565"/>
    <lineage>
        <taxon>Bacteria</taxon>
        <taxon>Bacillati</taxon>
        <taxon>Actinomycetota</taxon>
        <taxon>Actinomycetes</taxon>
        <taxon>Micromonosporales</taxon>
        <taxon>Micromonosporaceae</taxon>
        <taxon>Paractinoplanes</taxon>
    </lineage>
</organism>
<gene>
    <name evidence="4" type="ORF">ACFY35_26910</name>
</gene>
<sequence length="292" mass="30889">MRTIVDGVDLYFDVEGAQLEVDGLGLAERPTIVALHGGPGFDQGYLRPGLGALSALGQMVFLDLRGQGRSGRPPVTTCTLERMADDVAELCDRLGIARPVVFGHSAGGFVALHLALRHPGTVRALILCDTNATLRPLADDDPPPSLAERTSSDAAALAGRMFGGDFSPETMRAFQEQVAPAYAGPAHPDIPGRLFPLSTFSGEIARHFFGVLAPGYDLRSRLAHIDVPTLVAVGRYDWLCPPVAGRILAEGIPAAELIEFAESGHFPFAEEPAAFQAAVGAFLARIGVLRAT</sequence>
<dbReference type="Gene3D" id="3.40.50.1820">
    <property type="entry name" value="alpha/beta hydrolase"/>
    <property type="match status" value="1"/>
</dbReference>
<protein>
    <submittedName>
        <fullName evidence="4">Alpha/beta fold hydrolase</fullName>
    </submittedName>
</protein>
<comment type="similarity">
    <text evidence="1">Belongs to the peptidase S33 family.</text>
</comment>
<dbReference type="InterPro" id="IPR050266">
    <property type="entry name" value="AB_hydrolase_sf"/>
</dbReference>
<dbReference type="PANTHER" id="PTHR43798">
    <property type="entry name" value="MONOACYLGLYCEROL LIPASE"/>
    <property type="match status" value="1"/>
</dbReference>
<dbReference type="InterPro" id="IPR002410">
    <property type="entry name" value="Peptidase_S33"/>
</dbReference>
<name>A0ABW6WIG7_9ACTN</name>
<dbReference type="Proteomes" id="UP001602245">
    <property type="component" value="Unassembled WGS sequence"/>
</dbReference>
<dbReference type="InterPro" id="IPR029058">
    <property type="entry name" value="AB_hydrolase_fold"/>
</dbReference>
<feature type="domain" description="AB hydrolase-1" evidence="3">
    <location>
        <begin position="30"/>
        <end position="272"/>
    </location>
</feature>
<comment type="caution">
    <text evidence="4">The sequence shown here is derived from an EMBL/GenBank/DDBJ whole genome shotgun (WGS) entry which is preliminary data.</text>
</comment>
<evidence type="ECO:0000313" key="4">
    <source>
        <dbReference type="EMBL" id="MFF5293081.1"/>
    </source>
</evidence>
<dbReference type="InterPro" id="IPR000073">
    <property type="entry name" value="AB_hydrolase_1"/>
</dbReference>
<keyword evidence="5" id="KW-1185">Reference proteome</keyword>
<evidence type="ECO:0000256" key="2">
    <source>
        <dbReference type="ARBA" id="ARBA00022801"/>
    </source>
</evidence>
<evidence type="ECO:0000259" key="3">
    <source>
        <dbReference type="Pfam" id="PF00561"/>
    </source>
</evidence>
<dbReference type="RefSeq" id="WP_020512430.1">
    <property type="nucleotide sequence ID" value="NZ_JBIAZU010000005.1"/>
</dbReference>
<dbReference type="PANTHER" id="PTHR43798:SF33">
    <property type="entry name" value="HYDROLASE, PUTATIVE (AFU_ORTHOLOGUE AFUA_2G14860)-RELATED"/>
    <property type="match status" value="1"/>
</dbReference>
<keyword evidence="2 4" id="KW-0378">Hydrolase</keyword>
<dbReference type="GO" id="GO:0016787">
    <property type="term" value="F:hydrolase activity"/>
    <property type="evidence" value="ECO:0007669"/>
    <property type="project" value="UniProtKB-KW"/>
</dbReference>
<dbReference type="SUPFAM" id="SSF53474">
    <property type="entry name" value="alpha/beta-Hydrolases"/>
    <property type="match status" value="1"/>
</dbReference>